<gene>
    <name evidence="1" type="ORF">GCM10023353_30900</name>
</gene>
<reference evidence="2" key="1">
    <citation type="journal article" date="2019" name="Int. J. Syst. Evol. Microbiol.">
        <title>The Global Catalogue of Microorganisms (GCM) 10K type strain sequencing project: providing services to taxonomists for standard genome sequencing and annotation.</title>
        <authorList>
            <consortium name="The Broad Institute Genomics Platform"/>
            <consortium name="The Broad Institute Genome Sequencing Center for Infectious Disease"/>
            <person name="Wu L."/>
            <person name="Ma J."/>
        </authorList>
    </citation>
    <scope>NUCLEOTIDE SEQUENCE [LARGE SCALE GENOMIC DNA]</scope>
    <source>
        <strain evidence="2">JCM 18542</strain>
    </source>
</reference>
<proteinExistence type="predicted"/>
<protein>
    <submittedName>
        <fullName evidence="1">Uncharacterized protein</fullName>
    </submittedName>
</protein>
<name>A0ABP9CWV1_9ACTN</name>
<sequence length="143" mass="15630">MLCAVAALGLWFGAPPLYHWMSTRQERQGAVSLATYLGLRLAETDTVVYYEHHSSFPDSSAYLVVDSASGAGAREMRRSSGLASCHLADSADFANAPPEYRPAPSPTLMYCESQVVPADGFLRAAWDPAVDHGERTYLWAIEM</sequence>
<dbReference type="EMBL" id="BAABKQ010000001">
    <property type="protein sequence ID" value="GAA4820723.1"/>
    <property type="molecule type" value="Genomic_DNA"/>
</dbReference>
<dbReference type="Proteomes" id="UP001500839">
    <property type="component" value="Unassembled WGS sequence"/>
</dbReference>
<keyword evidence="2" id="KW-1185">Reference proteome</keyword>
<evidence type="ECO:0000313" key="1">
    <source>
        <dbReference type="EMBL" id="GAA4820723.1"/>
    </source>
</evidence>
<organism evidence="1 2">
    <name type="scientific">Tomitella cavernea</name>
    <dbReference type="NCBI Taxonomy" id="1387982"/>
    <lineage>
        <taxon>Bacteria</taxon>
        <taxon>Bacillati</taxon>
        <taxon>Actinomycetota</taxon>
        <taxon>Actinomycetes</taxon>
        <taxon>Mycobacteriales</taxon>
        <taxon>Tomitella</taxon>
    </lineage>
</organism>
<evidence type="ECO:0000313" key="2">
    <source>
        <dbReference type="Proteomes" id="UP001500839"/>
    </source>
</evidence>
<accession>A0ABP9CWV1</accession>
<comment type="caution">
    <text evidence="1">The sequence shown here is derived from an EMBL/GenBank/DDBJ whole genome shotgun (WGS) entry which is preliminary data.</text>
</comment>